<dbReference type="Pfam" id="PF03924">
    <property type="entry name" value="CHASE"/>
    <property type="match status" value="1"/>
</dbReference>
<dbReference type="RefSeq" id="WP_379034414.1">
    <property type="nucleotide sequence ID" value="NZ_JBHTLN010000002.1"/>
</dbReference>
<dbReference type="CDD" id="cd01949">
    <property type="entry name" value="GGDEF"/>
    <property type="match status" value="1"/>
</dbReference>
<comment type="subcellular location">
    <subcellularLocation>
        <location evidence="1">Membrane</location>
    </subcellularLocation>
</comment>
<dbReference type="SUPFAM" id="SSF55073">
    <property type="entry name" value="Nucleotide cyclase"/>
    <property type="match status" value="1"/>
</dbReference>
<dbReference type="Pfam" id="PF00990">
    <property type="entry name" value="GGDEF"/>
    <property type="match status" value="1"/>
</dbReference>
<dbReference type="InterPro" id="IPR042240">
    <property type="entry name" value="CHASE_sf"/>
</dbReference>
<dbReference type="EC" id="2.7.7.65" evidence="8"/>
<dbReference type="InterPro" id="IPR052163">
    <property type="entry name" value="DGC-Regulatory_Protein"/>
</dbReference>
<evidence type="ECO:0000256" key="1">
    <source>
        <dbReference type="ARBA" id="ARBA00004370"/>
    </source>
</evidence>
<sequence length="434" mass="50086">MAALAGLLAFSFWYSLFEYQRQKDESEAYLEASSYGSLLRSEMDRELNALLFISNGLSSFIKVYRNELETKKVQAILADLWTQAQHVRNLAVAVNYKLAYVYPEKSNEKIVGIDYRDVPSQWPKVKLAIDSRQGVLDGPLDLIQGGSGMIYRFPIFVDGEYWGIMSTVIDTHGFLEAAFKDHLRHEFTFAIRTADNKHVFYGDPALFRQKHVYIQESQVPNGKWEWAIENKKIHDLHDRRFGVSLSLFFSMLVGLFAYFFAKERYYLSEGALMDSLTGLPNRRLLENRLNYVHSEAKRFNKMFGMMALDVDHFKSINDNYGHDVGDEVIKQVANVLKFNIRDVDTVSRIGGDEFVIVVRDQHSEESLVKVATKLLNVFKKPMHIHGHEITVHLSIGLTLFEPTSEFTLKQLFKQADIALYQAKQKGRNTYSFWQ</sequence>
<dbReference type="PROSITE" id="PS50887">
    <property type="entry name" value="GGDEF"/>
    <property type="match status" value="1"/>
</dbReference>
<name>A0ABW3PHK2_9PROT</name>
<keyword evidence="4 5" id="KW-0472">Membrane</keyword>
<evidence type="ECO:0000256" key="2">
    <source>
        <dbReference type="ARBA" id="ARBA00022692"/>
    </source>
</evidence>
<dbReference type="Gene3D" id="3.30.450.350">
    <property type="entry name" value="CHASE domain"/>
    <property type="match status" value="1"/>
</dbReference>
<dbReference type="GO" id="GO:0052621">
    <property type="term" value="F:diguanylate cyclase activity"/>
    <property type="evidence" value="ECO:0007669"/>
    <property type="project" value="UniProtKB-EC"/>
</dbReference>
<dbReference type="PANTHER" id="PTHR46663:SF2">
    <property type="entry name" value="GGDEF DOMAIN-CONTAINING PROTEIN"/>
    <property type="match status" value="1"/>
</dbReference>
<keyword evidence="3 5" id="KW-1133">Transmembrane helix</keyword>
<protein>
    <submittedName>
        <fullName evidence="8">Diguanylate cyclase domain-containing protein</fullName>
        <ecNumber evidence="8">2.7.7.65</ecNumber>
    </submittedName>
</protein>
<keyword evidence="8" id="KW-0808">Transferase</keyword>
<evidence type="ECO:0000256" key="4">
    <source>
        <dbReference type="ARBA" id="ARBA00023136"/>
    </source>
</evidence>
<dbReference type="SMART" id="SM00267">
    <property type="entry name" value="GGDEF"/>
    <property type="match status" value="1"/>
</dbReference>
<dbReference type="PANTHER" id="PTHR46663">
    <property type="entry name" value="DIGUANYLATE CYCLASE DGCT-RELATED"/>
    <property type="match status" value="1"/>
</dbReference>
<evidence type="ECO:0000313" key="8">
    <source>
        <dbReference type="EMBL" id="MFD1123062.1"/>
    </source>
</evidence>
<evidence type="ECO:0000256" key="3">
    <source>
        <dbReference type="ARBA" id="ARBA00022989"/>
    </source>
</evidence>
<comment type="caution">
    <text evidence="8">The sequence shown here is derived from an EMBL/GenBank/DDBJ whole genome shotgun (WGS) entry which is preliminary data.</text>
</comment>
<dbReference type="InterPro" id="IPR006189">
    <property type="entry name" value="CHASE_dom"/>
</dbReference>
<dbReference type="Proteomes" id="UP001597206">
    <property type="component" value="Unassembled WGS sequence"/>
</dbReference>
<dbReference type="PROSITE" id="PS50839">
    <property type="entry name" value="CHASE"/>
    <property type="match status" value="1"/>
</dbReference>
<keyword evidence="8" id="KW-0548">Nucleotidyltransferase</keyword>
<evidence type="ECO:0000259" key="7">
    <source>
        <dbReference type="PROSITE" id="PS50887"/>
    </source>
</evidence>
<dbReference type="EMBL" id="JBHTLN010000002">
    <property type="protein sequence ID" value="MFD1123062.1"/>
    <property type="molecule type" value="Genomic_DNA"/>
</dbReference>
<evidence type="ECO:0000256" key="5">
    <source>
        <dbReference type="SAM" id="Phobius"/>
    </source>
</evidence>
<accession>A0ABW3PHK2</accession>
<gene>
    <name evidence="8" type="ORF">ACFQ2T_11140</name>
</gene>
<keyword evidence="2 5" id="KW-0812">Transmembrane</keyword>
<feature type="domain" description="GGDEF" evidence="7">
    <location>
        <begin position="301"/>
        <end position="434"/>
    </location>
</feature>
<reference evidence="9" key="1">
    <citation type="journal article" date="2019" name="Int. J. Syst. Evol. Microbiol.">
        <title>The Global Catalogue of Microorganisms (GCM) 10K type strain sequencing project: providing services to taxonomists for standard genome sequencing and annotation.</title>
        <authorList>
            <consortium name="The Broad Institute Genomics Platform"/>
            <consortium name="The Broad Institute Genome Sequencing Center for Infectious Disease"/>
            <person name="Wu L."/>
            <person name="Ma J."/>
        </authorList>
    </citation>
    <scope>NUCLEOTIDE SEQUENCE [LARGE SCALE GENOMIC DNA]</scope>
    <source>
        <strain evidence="9">CCUG 58411</strain>
    </source>
</reference>
<evidence type="ECO:0000313" key="9">
    <source>
        <dbReference type="Proteomes" id="UP001597206"/>
    </source>
</evidence>
<dbReference type="InterPro" id="IPR029787">
    <property type="entry name" value="Nucleotide_cyclase"/>
</dbReference>
<keyword evidence="9" id="KW-1185">Reference proteome</keyword>
<organism evidence="8 9">
    <name type="scientific">Methylophilus flavus</name>
    <dbReference type="NCBI Taxonomy" id="640084"/>
    <lineage>
        <taxon>Bacteria</taxon>
        <taxon>Pseudomonadati</taxon>
        <taxon>Pseudomonadota</taxon>
        <taxon>Betaproteobacteria</taxon>
        <taxon>Nitrosomonadales</taxon>
        <taxon>Methylophilaceae</taxon>
        <taxon>Methylophilus</taxon>
    </lineage>
</organism>
<dbReference type="NCBIfam" id="TIGR00254">
    <property type="entry name" value="GGDEF"/>
    <property type="match status" value="1"/>
</dbReference>
<feature type="domain" description="CHASE" evidence="6">
    <location>
        <begin position="96"/>
        <end position="181"/>
    </location>
</feature>
<dbReference type="Gene3D" id="3.30.70.270">
    <property type="match status" value="1"/>
</dbReference>
<dbReference type="InterPro" id="IPR000160">
    <property type="entry name" value="GGDEF_dom"/>
</dbReference>
<dbReference type="InterPro" id="IPR043128">
    <property type="entry name" value="Rev_trsase/Diguanyl_cyclase"/>
</dbReference>
<dbReference type="SMART" id="SM01079">
    <property type="entry name" value="CHASE"/>
    <property type="match status" value="1"/>
</dbReference>
<proteinExistence type="predicted"/>
<evidence type="ECO:0000259" key="6">
    <source>
        <dbReference type="PROSITE" id="PS50839"/>
    </source>
</evidence>
<feature type="transmembrane region" description="Helical" evidence="5">
    <location>
        <begin position="241"/>
        <end position="261"/>
    </location>
</feature>